<keyword evidence="8 17" id="KW-0521">NADP</keyword>
<dbReference type="PROSITE" id="PS51383">
    <property type="entry name" value="YJEF_C_3"/>
    <property type="match status" value="1"/>
</dbReference>
<feature type="binding site" evidence="17">
    <location>
        <position position="351"/>
    </location>
    <ligand>
        <name>(6S)-NADPHX</name>
        <dbReference type="ChEBI" id="CHEBI:64076"/>
    </ligand>
</feature>
<dbReference type="InterPro" id="IPR036652">
    <property type="entry name" value="YjeF_N_dom_sf"/>
</dbReference>
<feature type="binding site" evidence="17">
    <location>
        <position position="418"/>
    </location>
    <ligand>
        <name>(6S)-NADPHX</name>
        <dbReference type="ChEBI" id="CHEBI:64076"/>
    </ligand>
</feature>
<feature type="domain" description="YjeF C-terminal" evidence="19">
    <location>
        <begin position="219"/>
        <end position="474"/>
    </location>
</feature>
<evidence type="ECO:0000256" key="2">
    <source>
        <dbReference type="ARBA" id="ARBA00000909"/>
    </source>
</evidence>
<dbReference type="GO" id="GO:0110051">
    <property type="term" value="P:metabolite repair"/>
    <property type="evidence" value="ECO:0007669"/>
    <property type="project" value="TreeGrafter"/>
</dbReference>
<keyword evidence="10 17" id="KW-0520">NAD</keyword>
<dbReference type="HAMAP" id="MF_01965">
    <property type="entry name" value="NADHX_dehydratase"/>
    <property type="match status" value="1"/>
</dbReference>
<keyword evidence="6 17" id="KW-0547">Nucleotide-binding</keyword>
<reference evidence="21 22" key="1">
    <citation type="submission" date="2017-11" db="EMBL/GenBank/DDBJ databases">
        <title>Genomic Encyclopedia of Archaeal and Bacterial Type Strains, Phase II (KMG-II): From Individual Species to Whole Genera.</title>
        <authorList>
            <person name="Goeker M."/>
        </authorList>
    </citation>
    <scope>NUCLEOTIDE SEQUENCE [LARGE SCALE GENOMIC DNA]</scope>
    <source>
        <strain evidence="21 22">DSM 27763</strain>
    </source>
</reference>
<dbReference type="Pfam" id="PF01256">
    <property type="entry name" value="Carb_kinase"/>
    <property type="match status" value="1"/>
</dbReference>
<comment type="catalytic activity">
    <reaction evidence="15 17 18">
        <text>(6S)-NADHX + ADP = AMP + phosphate + NADH + H(+)</text>
        <dbReference type="Rhea" id="RHEA:32223"/>
        <dbReference type="ChEBI" id="CHEBI:15378"/>
        <dbReference type="ChEBI" id="CHEBI:43474"/>
        <dbReference type="ChEBI" id="CHEBI:57945"/>
        <dbReference type="ChEBI" id="CHEBI:64074"/>
        <dbReference type="ChEBI" id="CHEBI:456215"/>
        <dbReference type="ChEBI" id="CHEBI:456216"/>
        <dbReference type="EC" id="4.2.1.136"/>
    </reaction>
</comment>
<evidence type="ECO:0000256" key="10">
    <source>
        <dbReference type="ARBA" id="ARBA00023027"/>
    </source>
</evidence>
<keyword evidence="13" id="KW-0511">Multifunctional enzyme</keyword>
<dbReference type="Proteomes" id="UP000230842">
    <property type="component" value="Unassembled WGS sequence"/>
</dbReference>
<comment type="similarity">
    <text evidence="3 18">In the N-terminal section; belongs to the NnrE/AIBP family.</text>
</comment>
<evidence type="ECO:0000259" key="19">
    <source>
        <dbReference type="PROSITE" id="PS51383"/>
    </source>
</evidence>
<keyword evidence="21" id="KW-0418">Kinase</keyword>
<dbReference type="NCBIfam" id="TIGR00196">
    <property type="entry name" value="yjeF_cterm"/>
    <property type="match status" value="1"/>
</dbReference>
<evidence type="ECO:0000259" key="20">
    <source>
        <dbReference type="PROSITE" id="PS51385"/>
    </source>
</evidence>
<accession>A0A2M9BKD4</accession>
<dbReference type="PROSITE" id="PS51385">
    <property type="entry name" value="YJEF_N"/>
    <property type="match status" value="1"/>
</dbReference>
<evidence type="ECO:0000256" key="18">
    <source>
        <dbReference type="PIRNR" id="PIRNR017184"/>
    </source>
</evidence>
<comment type="cofactor">
    <cofactor evidence="18">
        <name>K(+)</name>
        <dbReference type="ChEBI" id="CHEBI:29103"/>
    </cofactor>
    <text evidence="18">Binds 1 potassium ion per subunit.</text>
</comment>
<keyword evidence="5 18" id="KW-0479">Metal-binding</keyword>
<dbReference type="InterPro" id="IPR030677">
    <property type="entry name" value="Nnr"/>
</dbReference>
<dbReference type="PANTHER" id="PTHR12592">
    <property type="entry name" value="ATP-DEPENDENT (S)-NAD(P)H-HYDRATE DEHYDRATASE FAMILY MEMBER"/>
    <property type="match status" value="1"/>
</dbReference>
<feature type="domain" description="YjeF N-terminal" evidence="20">
    <location>
        <begin position="10"/>
        <end position="204"/>
    </location>
</feature>
<comment type="catalytic activity">
    <reaction evidence="2 18">
        <text>(6R)-NADPHX = (6S)-NADPHX</text>
        <dbReference type="Rhea" id="RHEA:32227"/>
        <dbReference type="ChEBI" id="CHEBI:64076"/>
        <dbReference type="ChEBI" id="CHEBI:64077"/>
        <dbReference type="EC" id="5.1.99.6"/>
    </reaction>
</comment>
<keyword evidence="12 17" id="KW-0456">Lyase</keyword>
<evidence type="ECO:0000256" key="6">
    <source>
        <dbReference type="ARBA" id="ARBA00022741"/>
    </source>
</evidence>
<comment type="cofactor">
    <cofactor evidence="17">
        <name>Mg(2+)</name>
        <dbReference type="ChEBI" id="CHEBI:18420"/>
    </cofactor>
</comment>
<evidence type="ECO:0000256" key="11">
    <source>
        <dbReference type="ARBA" id="ARBA00023235"/>
    </source>
</evidence>
<dbReference type="InterPro" id="IPR004443">
    <property type="entry name" value="YjeF_N_dom"/>
</dbReference>
<feature type="binding site" evidence="17">
    <location>
        <position position="254"/>
    </location>
    <ligand>
        <name>(6S)-NADPHX</name>
        <dbReference type="ChEBI" id="CHEBI:64076"/>
    </ligand>
</feature>
<organism evidence="21 22">
    <name type="scientific">Mumia flava</name>
    <dbReference type="NCBI Taxonomy" id="1348852"/>
    <lineage>
        <taxon>Bacteria</taxon>
        <taxon>Bacillati</taxon>
        <taxon>Actinomycetota</taxon>
        <taxon>Actinomycetes</taxon>
        <taxon>Propionibacteriales</taxon>
        <taxon>Nocardioidaceae</taxon>
        <taxon>Mumia</taxon>
    </lineage>
</organism>
<keyword evidence="9 18" id="KW-0630">Potassium</keyword>
<dbReference type="SUPFAM" id="SSF53613">
    <property type="entry name" value="Ribokinase-like"/>
    <property type="match status" value="1"/>
</dbReference>
<keyword evidence="21" id="KW-0808">Transferase</keyword>
<evidence type="ECO:0000256" key="1">
    <source>
        <dbReference type="ARBA" id="ARBA00000013"/>
    </source>
</evidence>
<keyword evidence="22" id="KW-1185">Reference proteome</keyword>
<comment type="function">
    <text evidence="17">Catalyzes the dehydration of the S-form of NAD(P)HX at the expense of ADP, which is converted to AMP. Together with NAD(P)HX epimerase, which catalyzes the epimerization of the S- and R-forms, the enzyme allows the repair of both epimers of NAD(P)HX, a damaged form of NAD(P)H that is a result of enzymatic or heat-dependent hydration.</text>
</comment>
<dbReference type="Gene3D" id="3.40.50.10260">
    <property type="entry name" value="YjeF N-terminal domain"/>
    <property type="match status" value="1"/>
</dbReference>
<dbReference type="InterPro" id="IPR029056">
    <property type="entry name" value="Ribokinase-like"/>
</dbReference>
<dbReference type="Pfam" id="PF03853">
    <property type="entry name" value="YjeF_N"/>
    <property type="match status" value="1"/>
</dbReference>
<dbReference type="Gene3D" id="3.40.1190.20">
    <property type="match status" value="1"/>
</dbReference>
<proteinExistence type="inferred from homology"/>
<dbReference type="EC" id="4.2.1.136" evidence="17"/>
<feature type="binding site" evidence="17">
    <location>
        <begin position="388"/>
        <end position="392"/>
    </location>
    <ligand>
        <name>AMP</name>
        <dbReference type="ChEBI" id="CHEBI:456215"/>
    </ligand>
</feature>
<evidence type="ECO:0000256" key="15">
    <source>
        <dbReference type="ARBA" id="ARBA00048238"/>
    </source>
</evidence>
<sequence>MLRAHTVSDVRAAEAALMARTEPGALMHRAAAGLAGFVRETAPPQVPVVFLVGTGDNGGDALYAAAELARERVVACAVVDQSQAHRGGMEAAYAAGCRFVGSTHGYPVVVDGVVGIGGRPGLRGPAEGWRAEIEADRPYVVAVDVPSGVDVDGARVPEAFLPADATVTFGTFKNALLVDPAAQWASRDGLARLVDIGLGPYLPRPSLEALEVTDTEMLMRVLRPTLAGRSGGPVHKYTRGVVGVAAGSSRYAGAAMLCVAGARAGAAGMVRFLGEDDLARRVVDRYPEVVAHTDPAEAGRVQAWVVGSGGGEAAGARLERALGDRVPVVVDADALAHLPETVEVPALLTPHAGELATMLGVDRDAVEADPLGHVRTAAQRWRTTVLLKGARTLVAHPDAPVRVNLTGTPWLATAGAGDVLAGLAGSFLAAGAHPLDAGSLAAFVHGAAATAASGGGPVTAGAVAEAIGPVVTAWRNGTLAASAVRDWRTA</sequence>
<comment type="catalytic activity">
    <reaction evidence="16 17 18">
        <text>(6S)-NADPHX + ADP = AMP + phosphate + NADPH + H(+)</text>
        <dbReference type="Rhea" id="RHEA:32235"/>
        <dbReference type="ChEBI" id="CHEBI:15378"/>
        <dbReference type="ChEBI" id="CHEBI:43474"/>
        <dbReference type="ChEBI" id="CHEBI:57783"/>
        <dbReference type="ChEBI" id="CHEBI:64076"/>
        <dbReference type="ChEBI" id="CHEBI:456215"/>
        <dbReference type="ChEBI" id="CHEBI:456216"/>
        <dbReference type="EC" id="4.2.1.136"/>
    </reaction>
</comment>
<evidence type="ECO:0000256" key="8">
    <source>
        <dbReference type="ARBA" id="ARBA00022857"/>
    </source>
</evidence>
<dbReference type="OrthoDB" id="9806925at2"/>
<dbReference type="GO" id="GO:0052856">
    <property type="term" value="F:NAD(P)HX epimerase activity"/>
    <property type="evidence" value="ECO:0007669"/>
    <property type="project" value="UniProtKB-EC"/>
</dbReference>
<dbReference type="PIRSF" id="PIRSF017184">
    <property type="entry name" value="Nnr"/>
    <property type="match status" value="1"/>
</dbReference>
<gene>
    <name evidence="17" type="primary">nnrD</name>
    <name evidence="21" type="ORF">CLV56_2641</name>
</gene>
<protein>
    <recommendedName>
        <fullName evidence="17">ADP-dependent (S)-NAD(P)H-hydrate dehydratase</fullName>
        <ecNumber evidence="17">4.2.1.136</ecNumber>
    </recommendedName>
    <alternativeName>
        <fullName evidence="17">ADP-dependent NAD(P)HX dehydratase</fullName>
    </alternativeName>
</protein>
<evidence type="ECO:0000256" key="4">
    <source>
        <dbReference type="ARBA" id="ARBA00009524"/>
    </source>
</evidence>
<evidence type="ECO:0000256" key="14">
    <source>
        <dbReference type="ARBA" id="ARBA00025153"/>
    </source>
</evidence>
<evidence type="ECO:0000256" key="17">
    <source>
        <dbReference type="HAMAP-Rule" id="MF_01965"/>
    </source>
</evidence>
<evidence type="ECO:0000256" key="12">
    <source>
        <dbReference type="ARBA" id="ARBA00023239"/>
    </source>
</evidence>
<dbReference type="GO" id="GO:0046496">
    <property type="term" value="P:nicotinamide nucleotide metabolic process"/>
    <property type="evidence" value="ECO:0007669"/>
    <property type="project" value="UniProtKB-UniRule"/>
</dbReference>
<evidence type="ECO:0000256" key="9">
    <source>
        <dbReference type="ARBA" id="ARBA00022958"/>
    </source>
</evidence>
<keyword evidence="7 17" id="KW-0067">ATP-binding</keyword>
<evidence type="ECO:0000256" key="7">
    <source>
        <dbReference type="ARBA" id="ARBA00022840"/>
    </source>
</evidence>
<dbReference type="PANTHER" id="PTHR12592:SF0">
    <property type="entry name" value="ATP-DEPENDENT (S)-NAD(P)H-HYDRATE DEHYDRATASE"/>
    <property type="match status" value="1"/>
</dbReference>
<evidence type="ECO:0000256" key="13">
    <source>
        <dbReference type="ARBA" id="ARBA00023268"/>
    </source>
</evidence>
<evidence type="ECO:0000256" key="16">
    <source>
        <dbReference type="ARBA" id="ARBA00049209"/>
    </source>
</evidence>
<comment type="catalytic activity">
    <reaction evidence="1 18">
        <text>(6R)-NADHX = (6S)-NADHX</text>
        <dbReference type="Rhea" id="RHEA:32215"/>
        <dbReference type="ChEBI" id="CHEBI:64074"/>
        <dbReference type="ChEBI" id="CHEBI:64075"/>
        <dbReference type="EC" id="5.1.99.6"/>
    </reaction>
</comment>
<comment type="subunit">
    <text evidence="17">Homotetramer.</text>
</comment>
<dbReference type="CDD" id="cd01171">
    <property type="entry name" value="YXKO-related"/>
    <property type="match status" value="1"/>
</dbReference>
<keyword evidence="11 18" id="KW-0413">Isomerase</keyword>
<comment type="similarity">
    <text evidence="17">Belongs to the NnrD/CARKD family.</text>
</comment>
<comment type="similarity">
    <text evidence="4 18">In the C-terminal section; belongs to the NnrD/CARKD family.</text>
</comment>
<evidence type="ECO:0000313" key="21">
    <source>
        <dbReference type="EMBL" id="PJJ58390.1"/>
    </source>
</evidence>
<feature type="binding site" evidence="17">
    <location>
        <position position="417"/>
    </location>
    <ligand>
        <name>AMP</name>
        <dbReference type="ChEBI" id="CHEBI:456215"/>
    </ligand>
</feature>
<dbReference type="GO" id="GO:0052855">
    <property type="term" value="F:ADP-dependent NAD(P)H-hydrate dehydratase activity"/>
    <property type="evidence" value="ECO:0007669"/>
    <property type="project" value="UniProtKB-UniRule"/>
</dbReference>
<comment type="caution">
    <text evidence="21">The sequence shown here is derived from an EMBL/GenBank/DDBJ whole genome shotgun (WGS) entry which is preliminary data.</text>
</comment>
<evidence type="ECO:0000313" key="22">
    <source>
        <dbReference type="Proteomes" id="UP000230842"/>
    </source>
</evidence>
<dbReference type="GO" id="GO:0005524">
    <property type="term" value="F:ATP binding"/>
    <property type="evidence" value="ECO:0007669"/>
    <property type="project" value="UniProtKB-UniRule"/>
</dbReference>
<feature type="binding site" evidence="17">
    <location>
        <position position="309"/>
    </location>
    <ligand>
        <name>(6S)-NADPHX</name>
        <dbReference type="ChEBI" id="CHEBI:64076"/>
    </ligand>
</feature>
<dbReference type="GO" id="GO:0046872">
    <property type="term" value="F:metal ion binding"/>
    <property type="evidence" value="ECO:0007669"/>
    <property type="project" value="UniProtKB-UniRule"/>
</dbReference>
<evidence type="ECO:0000256" key="3">
    <source>
        <dbReference type="ARBA" id="ARBA00006001"/>
    </source>
</evidence>
<evidence type="ECO:0000256" key="5">
    <source>
        <dbReference type="ARBA" id="ARBA00022723"/>
    </source>
</evidence>
<dbReference type="RefSeq" id="WP_100414934.1">
    <property type="nucleotide sequence ID" value="NZ_PGEZ01000001.1"/>
</dbReference>
<dbReference type="SUPFAM" id="SSF64153">
    <property type="entry name" value="YjeF N-terminal domain-like"/>
    <property type="match status" value="1"/>
</dbReference>
<dbReference type="GO" id="GO:0016301">
    <property type="term" value="F:kinase activity"/>
    <property type="evidence" value="ECO:0007669"/>
    <property type="project" value="UniProtKB-KW"/>
</dbReference>
<name>A0A2M9BKD4_9ACTN</name>
<comment type="function">
    <text evidence="14 18">Bifunctional enzyme that catalyzes the epimerization of the S- and R-forms of NAD(P)HX and the dehydration of the S-form of NAD(P)HX at the expense of ADP, which is converted to AMP. This allows the repair of both epimers of NAD(P)HX, a damaged form of NAD(P)H that is a result of enzymatic or heat-dependent hydration.</text>
</comment>
<dbReference type="EMBL" id="PGEZ01000001">
    <property type="protein sequence ID" value="PJJ58390.1"/>
    <property type="molecule type" value="Genomic_DNA"/>
</dbReference>
<dbReference type="AlphaFoldDB" id="A0A2M9BKD4"/>
<dbReference type="InterPro" id="IPR000631">
    <property type="entry name" value="CARKD"/>
</dbReference>